<gene>
    <name evidence="1" type="ORF">M595_4328</name>
</gene>
<evidence type="ECO:0000313" key="1">
    <source>
        <dbReference type="EMBL" id="ERT05731.1"/>
    </source>
</evidence>
<comment type="caution">
    <text evidence="1">The sequence shown here is derived from an EMBL/GenBank/DDBJ whole genome shotgun (WGS) entry which is preliminary data.</text>
</comment>
<dbReference type="Proteomes" id="UP000017127">
    <property type="component" value="Unassembled WGS sequence"/>
</dbReference>
<proteinExistence type="predicted"/>
<organism evidence="1 2">
    <name type="scientific">Lyngbya aestuarii BL J</name>
    <dbReference type="NCBI Taxonomy" id="1348334"/>
    <lineage>
        <taxon>Bacteria</taxon>
        <taxon>Bacillati</taxon>
        <taxon>Cyanobacteriota</taxon>
        <taxon>Cyanophyceae</taxon>
        <taxon>Oscillatoriophycideae</taxon>
        <taxon>Oscillatoriales</taxon>
        <taxon>Microcoleaceae</taxon>
        <taxon>Lyngbya</taxon>
    </lineage>
</organism>
<protein>
    <submittedName>
        <fullName evidence="1">Uncharacterized protein</fullName>
    </submittedName>
</protein>
<accession>U7QH17</accession>
<reference evidence="1 2" key="1">
    <citation type="journal article" date="2013" name="Front. Microbiol.">
        <title>Comparative genomic analyses of the cyanobacterium, Lyngbya aestuarii BL J, a powerful hydrogen producer.</title>
        <authorList>
            <person name="Kothari A."/>
            <person name="Vaughn M."/>
            <person name="Garcia-Pichel F."/>
        </authorList>
    </citation>
    <scope>NUCLEOTIDE SEQUENCE [LARGE SCALE GENOMIC DNA]</scope>
    <source>
        <strain evidence="1 2">BL J</strain>
    </source>
</reference>
<dbReference type="EMBL" id="AUZM01000050">
    <property type="protein sequence ID" value="ERT05731.1"/>
    <property type="molecule type" value="Genomic_DNA"/>
</dbReference>
<evidence type="ECO:0000313" key="2">
    <source>
        <dbReference type="Proteomes" id="UP000017127"/>
    </source>
</evidence>
<sequence>MLFNSSSILNKSQIKSIIIVSSQIRESVDIKSTFSGVIHWAAFKSIR</sequence>
<name>U7QH17_9CYAN</name>
<dbReference type="AlphaFoldDB" id="U7QH17"/>
<keyword evidence="2" id="KW-1185">Reference proteome</keyword>